<sequence length="289" mass="33159">MSRNCFVPLCKEGYPLPAPKDPKVLAQWVKAIPRPDRDLRSGIDRVCEKHFAETSLIKYFENVMADGSIQKIERDRICLKENAVPSLFPDLPHYLSSIKKIRKPQVRHLNTKSNNAETPNLNSSFNTTIIEYDIFYNFVNQLKSTILPDATFISMVKDDLVIGWFNNDKDTVFKKIIIYKDNLNIQVFVSKVIVNVEGIMQTATEFEDIEKIIAIVNNLQACSGTGLDKSPQSVACYGYVDAKKPGTSFTDSRCTVCSKERKNMIDLQRIYTLRQREIKKKIKETEKHR</sequence>
<dbReference type="EMBL" id="CARXXK010000005">
    <property type="protein sequence ID" value="CAI6367918.1"/>
    <property type="molecule type" value="Genomic_DNA"/>
</dbReference>
<keyword evidence="4 5" id="KW-0238">DNA-binding</keyword>
<dbReference type="InterPro" id="IPR006612">
    <property type="entry name" value="THAP_Znf"/>
</dbReference>
<evidence type="ECO:0000256" key="5">
    <source>
        <dbReference type="PROSITE-ProRule" id="PRU00309"/>
    </source>
</evidence>
<dbReference type="Proteomes" id="UP001160148">
    <property type="component" value="Unassembled WGS sequence"/>
</dbReference>
<organism evidence="7 8">
    <name type="scientific">Macrosiphum euphorbiae</name>
    <name type="common">potato aphid</name>
    <dbReference type="NCBI Taxonomy" id="13131"/>
    <lineage>
        <taxon>Eukaryota</taxon>
        <taxon>Metazoa</taxon>
        <taxon>Ecdysozoa</taxon>
        <taxon>Arthropoda</taxon>
        <taxon>Hexapoda</taxon>
        <taxon>Insecta</taxon>
        <taxon>Pterygota</taxon>
        <taxon>Neoptera</taxon>
        <taxon>Paraneoptera</taxon>
        <taxon>Hemiptera</taxon>
        <taxon>Sternorrhyncha</taxon>
        <taxon>Aphidomorpha</taxon>
        <taxon>Aphidoidea</taxon>
        <taxon>Aphididae</taxon>
        <taxon>Macrosiphini</taxon>
        <taxon>Macrosiphum</taxon>
    </lineage>
</organism>
<dbReference type="InterPro" id="IPR052224">
    <property type="entry name" value="THAP_domain_protein"/>
</dbReference>
<dbReference type="PANTHER" id="PTHR46927:SF3">
    <property type="entry name" value="THAP-TYPE DOMAIN-CONTAINING PROTEIN"/>
    <property type="match status" value="1"/>
</dbReference>
<evidence type="ECO:0000259" key="6">
    <source>
        <dbReference type="PROSITE" id="PS50950"/>
    </source>
</evidence>
<evidence type="ECO:0000256" key="4">
    <source>
        <dbReference type="ARBA" id="ARBA00023125"/>
    </source>
</evidence>
<feature type="domain" description="THAP-type" evidence="6">
    <location>
        <begin position="1"/>
        <end position="88"/>
    </location>
</feature>
<accession>A0AAV0XIS0</accession>
<keyword evidence="1" id="KW-0479">Metal-binding</keyword>
<dbReference type="AlphaFoldDB" id="A0AAV0XIS0"/>
<dbReference type="GO" id="GO:0008270">
    <property type="term" value="F:zinc ion binding"/>
    <property type="evidence" value="ECO:0007669"/>
    <property type="project" value="UniProtKB-KW"/>
</dbReference>
<dbReference type="PROSITE" id="PS50950">
    <property type="entry name" value="ZF_THAP"/>
    <property type="match status" value="1"/>
</dbReference>
<dbReference type="PANTHER" id="PTHR46927">
    <property type="entry name" value="AGAP005574-PA"/>
    <property type="match status" value="1"/>
</dbReference>
<proteinExistence type="predicted"/>
<keyword evidence="8" id="KW-1185">Reference proteome</keyword>
<protein>
    <recommendedName>
        <fullName evidence="6">THAP-type domain-containing protein</fullName>
    </recommendedName>
</protein>
<reference evidence="7 8" key="1">
    <citation type="submission" date="2023-01" db="EMBL/GenBank/DDBJ databases">
        <authorList>
            <person name="Whitehead M."/>
        </authorList>
    </citation>
    <scope>NUCLEOTIDE SEQUENCE [LARGE SCALE GENOMIC DNA]</scope>
</reference>
<keyword evidence="2 5" id="KW-0863">Zinc-finger</keyword>
<evidence type="ECO:0000256" key="1">
    <source>
        <dbReference type="ARBA" id="ARBA00022723"/>
    </source>
</evidence>
<evidence type="ECO:0000256" key="3">
    <source>
        <dbReference type="ARBA" id="ARBA00022833"/>
    </source>
</evidence>
<dbReference type="GO" id="GO:0003677">
    <property type="term" value="F:DNA binding"/>
    <property type="evidence" value="ECO:0007669"/>
    <property type="project" value="UniProtKB-UniRule"/>
</dbReference>
<evidence type="ECO:0000313" key="7">
    <source>
        <dbReference type="EMBL" id="CAI6367918.1"/>
    </source>
</evidence>
<gene>
    <name evidence="7" type="ORF">MEUPH1_LOCUS22331</name>
</gene>
<name>A0AAV0XIS0_9HEMI</name>
<dbReference type="Pfam" id="PF05485">
    <property type="entry name" value="THAP"/>
    <property type="match status" value="1"/>
</dbReference>
<evidence type="ECO:0000313" key="8">
    <source>
        <dbReference type="Proteomes" id="UP001160148"/>
    </source>
</evidence>
<evidence type="ECO:0000256" key="2">
    <source>
        <dbReference type="ARBA" id="ARBA00022771"/>
    </source>
</evidence>
<dbReference type="SMART" id="SM00980">
    <property type="entry name" value="THAP"/>
    <property type="match status" value="1"/>
</dbReference>
<dbReference type="SUPFAM" id="SSF57716">
    <property type="entry name" value="Glucocorticoid receptor-like (DNA-binding domain)"/>
    <property type="match status" value="1"/>
</dbReference>
<keyword evidence="3" id="KW-0862">Zinc</keyword>
<comment type="caution">
    <text evidence="7">The sequence shown here is derived from an EMBL/GenBank/DDBJ whole genome shotgun (WGS) entry which is preliminary data.</text>
</comment>